<keyword evidence="2" id="KW-1185">Reference proteome</keyword>
<dbReference type="OrthoDB" id="3677062at2759"/>
<reference evidence="2" key="1">
    <citation type="journal article" date="2022" name="Microb. Genom.">
        <title>A global pangenome for the wheat fungal pathogen Pyrenophora tritici-repentis and prediction of effector protein structural homology.</title>
        <authorList>
            <person name="Moolhuijzen P.M."/>
            <person name="See P.T."/>
            <person name="Shi G."/>
            <person name="Powell H.R."/>
            <person name="Cockram J."/>
            <person name="Jorgensen L.N."/>
            <person name="Benslimane H."/>
            <person name="Strelkov S.E."/>
            <person name="Turner J."/>
            <person name="Liu Z."/>
            <person name="Moffat C.S."/>
        </authorList>
    </citation>
    <scope>NUCLEOTIDE SEQUENCE [LARGE SCALE GENOMIC DNA]</scope>
</reference>
<dbReference type="EMBL" id="NRDI02000001">
    <property type="protein sequence ID" value="KAI1519710.1"/>
    <property type="molecule type" value="Genomic_DNA"/>
</dbReference>
<protein>
    <submittedName>
        <fullName evidence="1">Uncharacterized protein</fullName>
    </submittedName>
</protein>
<sequence length="387" mass="42556">MQLTNLLPAAVLLASTTSATTFKNFQDISCKAWNETYVKVTKEELQKVVQNGYATARVTETGASVYFNTPDQRKKCPPNSENNFKWIDVPQWSEGYPKGPGFGASVAAIYYKETDTYALCRNMGNVQPNGYAAPAPATTVPPLQPYTAPFLARLSTFILRAPILIVKETLSPGDDSARDASLTSLCKTLDPNSDALRPDASVNMLCQCLIRIPKEILRNFSCDHHPSPDTIPLALCLLVRYRVALASVPSDDCDDVVEAPEREAQSSSSCVGDVPPTVFTAVSAPVPGALSDVALITMCVYVAYQYLTADHLCVDLRQWSRPLETDAAKLIIAEREFLAAIDYRLWFRQEVYLESKGRLDELWDAVFKHAARPPPPAFLIKNLGSLG</sequence>
<evidence type="ECO:0000313" key="1">
    <source>
        <dbReference type="EMBL" id="KAI1519710.1"/>
    </source>
</evidence>
<accession>A0A2W1CRG1</accession>
<proteinExistence type="predicted"/>
<name>A0A2W1CRG1_9PLEO</name>
<comment type="caution">
    <text evidence="1">The sequence shown here is derived from an EMBL/GenBank/DDBJ whole genome shotgun (WGS) entry which is preliminary data.</text>
</comment>
<dbReference type="Proteomes" id="UP000249757">
    <property type="component" value="Unassembled WGS sequence"/>
</dbReference>
<organism evidence="1 2">
    <name type="scientific">Pyrenophora tritici-repentis</name>
    <dbReference type="NCBI Taxonomy" id="45151"/>
    <lineage>
        <taxon>Eukaryota</taxon>
        <taxon>Fungi</taxon>
        <taxon>Dikarya</taxon>
        <taxon>Ascomycota</taxon>
        <taxon>Pezizomycotina</taxon>
        <taxon>Dothideomycetes</taxon>
        <taxon>Pleosporomycetidae</taxon>
        <taxon>Pleosporales</taxon>
        <taxon>Pleosporineae</taxon>
        <taxon>Pleosporaceae</taxon>
        <taxon>Pyrenophora</taxon>
    </lineage>
</organism>
<gene>
    <name evidence="1" type="ORF">Ptr86124_000078</name>
</gene>
<evidence type="ECO:0000313" key="2">
    <source>
        <dbReference type="Proteomes" id="UP000249757"/>
    </source>
</evidence>
<dbReference type="AlphaFoldDB" id="A0A2W1CRG1"/>